<evidence type="ECO:0008006" key="3">
    <source>
        <dbReference type="Google" id="ProtNLM"/>
    </source>
</evidence>
<dbReference type="EMBL" id="JABFTP020000165">
    <property type="protein sequence ID" value="KAL3285348.1"/>
    <property type="molecule type" value="Genomic_DNA"/>
</dbReference>
<dbReference type="AlphaFoldDB" id="A0ABD2P3A0"/>
<reference evidence="1 2" key="1">
    <citation type="journal article" date="2021" name="BMC Biol.">
        <title>Horizontally acquired antibacterial genes associated with adaptive radiation of ladybird beetles.</title>
        <authorList>
            <person name="Li H.S."/>
            <person name="Tang X.F."/>
            <person name="Huang Y.H."/>
            <person name="Xu Z.Y."/>
            <person name="Chen M.L."/>
            <person name="Du X.Y."/>
            <person name="Qiu B.Y."/>
            <person name="Chen P.T."/>
            <person name="Zhang W."/>
            <person name="Slipinski A."/>
            <person name="Escalona H.E."/>
            <person name="Waterhouse R.M."/>
            <person name="Zwick A."/>
            <person name="Pang H."/>
        </authorList>
    </citation>
    <scope>NUCLEOTIDE SEQUENCE [LARGE SCALE GENOMIC DNA]</scope>
    <source>
        <strain evidence="1">SYSU2018</strain>
    </source>
</reference>
<sequence>MELEKYPVVVVAVYGPNDNASASEKDKFYNDWTRLLDCTSIRKEIFLMEDINGRTGSRADDPVIGRYGEVTNGWLQHKYIYRFTWTQLTRNQSEEYNRLYRCETGFRSQAIAVRAMREPDCGITFNFETLFPI</sequence>
<evidence type="ECO:0000313" key="1">
    <source>
        <dbReference type="EMBL" id="KAL3285348.1"/>
    </source>
</evidence>
<organism evidence="1 2">
    <name type="scientific">Cryptolaemus montrouzieri</name>
    <dbReference type="NCBI Taxonomy" id="559131"/>
    <lineage>
        <taxon>Eukaryota</taxon>
        <taxon>Metazoa</taxon>
        <taxon>Ecdysozoa</taxon>
        <taxon>Arthropoda</taxon>
        <taxon>Hexapoda</taxon>
        <taxon>Insecta</taxon>
        <taxon>Pterygota</taxon>
        <taxon>Neoptera</taxon>
        <taxon>Endopterygota</taxon>
        <taxon>Coleoptera</taxon>
        <taxon>Polyphaga</taxon>
        <taxon>Cucujiformia</taxon>
        <taxon>Coccinelloidea</taxon>
        <taxon>Coccinellidae</taxon>
        <taxon>Scymninae</taxon>
        <taxon>Scymnini</taxon>
        <taxon>Cryptolaemus</taxon>
    </lineage>
</organism>
<evidence type="ECO:0000313" key="2">
    <source>
        <dbReference type="Proteomes" id="UP001516400"/>
    </source>
</evidence>
<name>A0ABD2P3A0_9CUCU</name>
<gene>
    <name evidence="1" type="ORF">HHI36_019456</name>
</gene>
<keyword evidence="2" id="KW-1185">Reference proteome</keyword>
<accession>A0ABD2P3A0</accession>
<dbReference type="Proteomes" id="UP001516400">
    <property type="component" value="Unassembled WGS sequence"/>
</dbReference>
<comment type="caution">
    <text evidence="1">The sequence shown here is derived from an EMBL/GenBank/DDBJ whole genome shotgun (WGS) entry which is preliminary data.</text>
</comment>
<protein>
    <recommendedName>
        <fullName evidence="3">Craniofacial development protein 2-like</fullName>
    </recommendedName>
</protein>
<proteinExistence type="predicted"/>